<dbReference type="GO" id="GO:0004672">
    <property type="term" value="F:protein kinase activity"/>
    <property type="evidence" value="ECO:0007669"/>
    <property type="project" value="InterPro"/>
</dbReference>
<dbReference type="GO" id="GO:0005524">
    <property type="term" value="F:ATP binding"/>
    <property type="evidence" value="ECO:0007669"/>
    <property type="project" value="InterPro"/>
</dbReference>
<organism evidence="4">
    <name type="scientific">Onchocerca ochengi</name>
    <name type="common">Filarial nematode worm</name>
    <dbReference type="NCBI Taxonomy" id="42157"/>
    <lineage>
        <taxon>Eukaryota</taxon>
        <taxon>Metazoa</taxon>
        <taxon>Ecdysozoa</taxon>
        <taxon>Nematoda</taxon>
        <taxon>Chromadorea</taxon>
        <taxon>Rhabditida</taxon>
        <taxon>Spirurina</taxon>
        <taxon>Spiruromorpha</taxon>
        <taxon>Filarioidea</taxon>
        <taxon>Onchocercidae</taxon>
        <taxon>Onchocerca</taxon>
    </lineage>
</organism>
<evidence type="ECO:0000313" key="2">
    <source>
        <dbReference type="EMBL" id="VDK63995.1"/>
    </source>
</evidence>
<feature type="domain" description="Protein kinase" evidence="1">
    <location>
        <begin position="1"/>
        <end position="297"/>
    </location>
</feature>
<dbReference type="EMBL" id="UYRW01000168">
    <property type="protein sequence ID" value="VDK63995.1"/>
    <property type="molecule type" value="Genomic_DNA"/>
</dbReference>
<name>A0A182E087_ONCOC</name>
<dbReference type="STRING" id="42157.A0A182E087"/>
<dbReference type="Proteomes" id="UP000271087">
    <property type="component" value="Unassembled WGS sequence"/>
</dbReference>
<dbReference type="SUPFAM" id="SSF56112">
    <property type="entry name" value="Protein kinase-like (PK-like)"/>
    <property type="match status" value="1"/>
</dbReference>
<dbReference type="Gene3D" id="1.10.510.10">
    <property type="entry name" value="Transferase(Phosphotransferase) domain 1"/>
    <property type="match status" value="1"/>
</dbReference>
<reference evidence="2 3" key="2">
    <citation type="submission" date="2018-08" db="EMBL/GenBank/DDBJ databases">
        <authorList>
            <person name="Laetsch R D."/>
            <person name="Stevens L."/>
            <person name="Kumar S."/>
            <person name="Blaxter L. M."/>
        </authorList>
    </citation>
    <scope>NUCLEOTIDE SEQUENCE [LARGE SCALE GENOMIC DNA]</scope>
</reference>
<proteinExistence type="predicted"/>
<dbReference type="InterPro" id="IPR050235">
    <property type="entry name" value="CK1_Ser-Thr_kinase"/>
</dbReference>
<reference evidence="4" key="1">
    <citation type="submission" date="2016-06" db="UniProtKB">
        <authorList>
            <consortium name="WormBaseParasite"/>
        </authorList>
    </citation>
    <scope>IDENTIFICATION</scope>
</reference>
<dbReference type="InterPro" id="IPR011009">
    <property type="entry name" value="Kinase-like_dom_sf"/>
</dbReference>
<dbReference type="PANTHER" id="PTHR11909">
    <property type="entry name" value="CASEIN KINASE-RELATED"/>
    <property type="match status" value="1"/>
</dbReference>
<dbReference type="WBParaSite" id="nOo.2.0.1.t01359-RA">
    <property type="protein sequence ID" value="nOo.2.0.1.t01359-RA"/>
    <property type="gene ID" value="nOo.2.0.1.g01359"/>
</dbReference>
<gene>
    <name evidence="2" type="ORF">NOO_LOCUS1359</name>
</gene>
<evidence type="ECO:0000259" key="1">
    <source>
        <dbReference type="PROSITE" id="PS50011"/>
    </source>
</evidence>
<protein>
    <submittedName>
        <fullName evidence="4">Protein kinase domain-containing protein</fullName>
    </submittedName>
</protein>
<dbReference type="InterPro" id="IPR000719">
    <property type="entry name" value="Prot_kinase_dom"/>
</dbReference>
<dbReference type="AlphaFoldDB" id="A0A182E087"/>
<dbReference type="PROSITE" id="PS50011">
    <property type="entry name" value="PROTEIN_KINASE_DOM"/>
    <property type="match status" value="1"/>
</dbReference>
<dbReference type="OrthoDB" id="5800476at2759"/>
<evidence type="ECO:0000313" key="4">
    <source>
        <dbReference type="WBParaSite" id="nOo.2.0.1.t01359-RA"/>
    </source>
</evidence>
<keyword evidence="3" id="KW-1185">Reference proteome</keyword>
<sequence length="297" mass="34922">MERRMRNKEEKNNLEHEYTVYRNLRGRGVPHVHWFGITDGYKAMVMDLMGPALEELFIYCDRQFSLKTVLMLADQMLDRIQCMHDVGYIHGDLTPDSFVMGIEKNLAKVYLVNMKFASKYIKIHKSRKHIPYEENVEFFGSLCFASLNRHLSTVASRRDDIESYIYIILYFLKGNLPWQMYGNSNEQILEIKTSISIEHNVQLPILLEPRLKATFDYRLSHLFQNLCHGLPVQFSMVLNYCRALKFEDEPDYLFIRYLFRDLFKSLGNTSLSLGKVKVKSTFAITQKYTVSLLSKSY</sequence>
<evidence type="ECO:0000313" key="3">
    <source>
        <dbReference type="Proteomes" id="UP000271087"/>
    </source>
</evidence>
<accession>A0A182E087</accession>